<dbReference type="InterPro" id="IPR013098">
    <property type="entry name" value="Ig_I-set"/>
</dbReference>
<dbReference type="InterPro" id="IPR036179">
    <property type="entry name" value="Ig-like_dom_sf"/>
</dbReference>
<evidence type="ECO:0000256" key="7">
    <source>
        <dbReference type="SAM" id="Phobius"/>
    </source>
</evidence>
<evidence type="ECO:0000259" key="8">
    <source>
        <dbReference type="PROSITE" id="PS50835"/>
    </source>
</evidence>
<protein>
    <submittedName>
        <fullName evidence="9">Matrix-remodeling-associated protein 5</fullName>
    </submittedName>
</protein>
<keyword evidence="2" id="KW-0677">Repeat</keyword>
<evidence type="ECO:0000256" key="3">
    <source>
        <dbReference type="ARBA" id="ARBA00023136"/>
    </source>
</evidence>
<evidence type="ECO:0000256" key="1">
    <source>
        <dbReference type="ARBA" id="ARBA00004370"/>
    </source>
</evidence>
<dbReference type="Proteomes" id="UP001249851">
    <property type="component" value="Unassembled WGS sequence"/>
</dbReference>
<dbReference type="CDD" id="cd00096">
    <property type="entry name" value="Ig"/>
    <property type="match status" value="2"/>
</dbReference>
<comment type="subcellular location">
    <subcellularLocation>
        <location evidence="1">Membrane</location>
    </subcellularLocation>
</comment>
<keyword evidence="10" id="KW-1185">Reference proteome</keyword>
<dbReference type="FunFam" id="2.60.40.10:FF:000032">
    <property type="entry name" value="palladin isoform X1"/>
    <property type="match status" value="1"/>
</dbReference>
<evidence type="ECO:0000313" key="10">
    <source>
        <dbReference type="Proteomes" id="UP001249851"/>
    </source>
</evidence>
<evidence type="ECO:0000256" key="2">
    <source>
        <dbReference type="ARBA" id="ARBA00022737"/>
    </source>
</evidence>
<dbReference type="Gene3D" id="2.60.40.10">
    <property type="entry name" value="Immunoglobulins"/>
    <property type="match status" value="6"/>
</dbReference>
<accession>A0AAD9VAW0</accession>
<dbReference type="FunFam" id="2.60.40.10:FF:000004">
    <property type="entry name" value="DCC isoform 1"/>
    <property type="match status" value="1"/>
</dbReference>
<dbReference type="SUPFAM" id="SSF48726">
    <property type="entry name" value="Immunoglobulin"/>
    <property type="match status" value="6"/>
</dbReference>
<name>A0AAD9VAW0_ACRCE</name>
<feature type="domain" description="Ig-like" evidence="8">
    <location>
        <begin position="127"/>
        <end position="225"/>
    </location>
</feature>
<keyword evidence="7" id="KW-0812">Transmembrane</keyword>
<comment type="caution">
    <text evidence="9">The sequence shown here is derived from an EMBL/GenBank/DDBJ whole genome shotgun (WGS) entry which is preliminary data.</text>
</comment>
<gene>
    <name evidence="9" type="ORF">P5673_008126</name>
</gene>
<evidence type="ECO:0000256" key="5">
    <source>
        <dbReference type="ARBA" id="ARBA00023180"/>
    </source>
</evidence>
<dbReference type="InterPro" id="IPR007110">
    <property type="entry name" value="Ig-like_dom"/>
</dbReference>
<feature type="transmembrane region" description="Helical" evidence="7">
    <location>
        <begin position="619"/>
        <end position="637"/>
    </location>
</feature>
<reference evidence="9" key="1">
    <citation type="journal article" date="2023" name="G3 (Bethesda)">
        <title>Whole genome assembly and annotation of the endangered Caribbean coral Acropora cervicornis.</title>
        <authorList>
            <person name="Selwyn J.D."/>
            <person name="Vollmer S.V."/>
        </authorList>
    </citation>
    <scope>NUCLEOTIDE SEQUENCE</scope>
    <source>
        <strain evidence="9">K2</strain>
    </source>
</reference>
<dbReference type="AlphaFoldDB" id="A0AAD9VAW0"/>
<dbReference type="GO" id="GO:0016020">
    <property type="term" value="C:membrane"/>
    <property type="evidence" value="ECO:0007669"/>
    <property type="project" value="UniProtKB-SubCell"/>
</dbReference>
<dbReference type="PANTHER" id="PTHR10075:SF100">
    <property type="entry name" value="FASCICLIN-2"/>
    <property type="match status" value="1"/>
</dbReference>
<feature type="domain" description="Ig-like" evidence="8">
    <location>
        <begin position="424"/>
        <end position="504"/>
    </location>
</feature>
<keyword evidence="4" id="KW-1015">Disulfide bond</keyword>
<dbReference type="PANTHER" id="PTHR10075">
    <property type="entry name" value="BASIGIN RELATED"/>
    <property type="match status" value="1"/>
</dbReference>
<evidence type="ECO:0000256" key="6">
    <source>
        <dbReference type="ARBA" id="ARBA00023319"/>
    </source>
</evidence>
<dbReference type="SMART" id="SM00408">
    <property type="entry name" value="IGc2"/>
    <property type="match status" value="6"/>
</dbReference>
<dbReference type="InterPro" id="IPR003599">
    <property type="entry name" value="Ig_sub"/>
</dbReference>
<keyword evidence="6" id="KW-0393">Immunoglobulin domain</keyword>
<sequence length="643" mass="71794">MEWFIWRCVSSIQVNLARWLWLTILVSSIKISESNFEFLQHPVSQTVQEGGQVTFNCGVSTHRKISYQWQHNNRTIRTDRQPRFTIRSDGSLRITNADLDDSGIYQCTAVAKAKRSQAVRKKAKSRPATLLVEGMCDKAEIVTRPAHTTKFAIGTEFSLGCRCRSSSRGLVRWIKNGDTVSQVRGHLSLDNIWLNINGSSFADSGNYTCYVTIDKLGTAKSEKLEIWVGKKPQIIVPPPYRSSAVIGLEMHLHCLATGTPPPVVRWYYIGPVWSEHVKNSIHNGSAYRVHNNGTLVIGSITEKIVGFYECAASNVIGTATKKAGIYLPVKFLTKPQNTTVVIGKSAFLYCNATASPEPVVSWRKEEGERDEKRFKQLKNGTLLIRDARMSDAGQYLCIAANQLDLKETKVTLRVVESEVIRLSPSHKYSIEAFLGGRRKITCEFHGRPPIKVRWYMVGKKGLPARIEKHGSSLIIQKVALSDAGQYFCHGYNVFSSLTAYVNVSVYDPLRFVQTPKNQTAFIGESVWFHCAATGSPKPKVTWLKHDQGGRPLDAEKYKVFKNGSLLIKNVRSADSGRYFCIAATRVDLRQKTVHLVVKEQPTQAESGPVPVAASNSAPMSYSFVVTAAVVFLTVIIARGNFRW</sequence>
<dbReference type="Pfam" id="PF13927">
    <property type="entry name" value="Ig_3"/>
    <property type="match status" value="3"/>
</dbReference>
<proteinExistence type="predicted"/>
<keyword evidence="3 7" id="KW-0472">Membrane</keyword>
<feature type="domain" description="Ig-like" evidence="8">
    <location>
        <begin position="328"/>
        <end position="411"/>
    </location>
</feature>
<feature type="domain" description="Ig-like" evidence="8">
    <location>
        <begin position="232"/>
        <end position="326"/>
    </location>
</feature>
<dbReference type="InterPro" id="IPR013783">
    <property type="entry name" value="Ig-like_fold"/>
</dbReference>
<keyword evidence="5" id="KW-0325">Glycoprotein</keyword>
<feature type="domain" description="Ig-like" evidence="8">
    <location>
        <begin position="508"/>
        <end position="594"/>
    </location>
</feature>
<organism evidence="9 10">
    <name type="scientific">Acropora cervicornis</name>
    <name type="common">Staghorn coral</name>
    <dbReference type="NCBI Taxonomy" id="6130"/>
    <lineage>
        <taxon>Eukaryota</taxon>
        <taxon>Metazoa</taxon>
        <taxon>Cnidaria</taxon>
        <taxon>Anthozoa</taxon>
        <taxon>Hexacorallia</taxon>
        <taxon>Scleractinia</taxon>
        <taxon>Astrocoeniina</taxon>
        <taxon>Acroporidae</taxon>
        <taxon>Acropora</taxon>
    </lineage>
</organism>
<keyword evidence="7" id="KW-1133">Transmembrane helix</keyword>
<dbReference type="Pfam" id="PF07679">
    <property type="entry name" value="I-set"/>
    <property type="match status" value="3"/>
</dbReference>
<dbReference type="PROSITE" id="PS50835">
    <property type="entry name" value="IG_LIKE"/>
    <property type="match status" value="6"/>
</dbReference>
<reference evidence="9" key="2">
    <citation type="journal article" date="2023" name="Science">
        <title>Genomic signatures of disease resistance in endangered staghorn corals.</title>
        <authorList>
            <person name="Vollmer S.V."/>
            <person name="Selwyn J.D."/>
            <person name="Despard B.A."/>
            <person name="Roesel C.L."/>
        </authorList>
    </citation>
    <scope>NUCLEOTIDE SEQUENCE</scope>
    <source>
        <strain evidence="9">K2</strain>
    </source>
</reference>
<evidence type="ECO:0000313" key="9">
    <source>
        <dbReference type="EMBL" id="KAK2567332.1"/>
    </source>
</evidence>
<dbReference type="SMART" id="SM00409">
    <property type="entry name" value="IG"/>
    <property type="match status" value="6"/>
</dbReference>
<evidence type="ECO:0000256" key="4">
    <source>
        <dbReference type="ARBA" id="ARBA00023157"/>
    </source>
</evidence>
<dbReference type="EMBL" id="JARQWQ010000014">
    <property type="protein sequence ID" value="KAK2567332.1"/>
    <property type="molecule type" value="Genomic_DNA"/>
</dbReference>
<feature type="domain" description="Ig-like" evidence="8">
    <location>
        <begin position="36"/>
        <end position="120"/>
    </location>
</feature>
<dbReference type="InterPro" id="IPR003598">
    <property type="entry name" value="Ig_sub2"/>
</dbReference>